<dbReference type="EMBL" id="JAWJWE010000036">
    <property type="protein sequence ID" value="KAK6629968.1"/>
    <property type="molecule type" value="Genomic_DNA"/>
</dbReference>
<organism evidence="1 2">
    <name type="scientific">Polyplax serrata</name>
    <name type="common">Common mouse louse</name>
    <dbReference type="NCBI Taxonomy" id="468196"/>
    <lineage>
        <taxon>Eukaryota</taxon>
        <taxon>Metazoa</taxon>
        <taxon>Ecdysozoa</taxon>
        <taxon>Arthropoda</taxon>
        <taxon>Hexapoda</taxon>
        <taxon>Insecta</taxon>
        <taxon>Pterygota</taxon>
        <taxon>Neoptera</taxon>
        <taxon>Paraneoptera</taxon>
        <taxon>Psocodea</taxon>
        <taxon>Troctomorpha</taxon>
        <taxon>Phthiraptera</taxon>
        <taxon>Anoplura</taxon>
        <taxon>Polyplacidae</taxon>
        <taxon>Polyplax</taxon>
    </lineage>
</organism>
<evidence type="ECO:0000313" key="1">
    <source>
        <dbReference type="EMBL" id="KAK6629968.1"/>
    </source>
</evidence>
<evidence type="ECO:0000313" key="2">
    <source>
        <dbReference type="Proteomes" id="UP001372834"/>
    </source>
</evidence>
<name>A0AAN8PFH8_POLSC</name>
<dbReference type="InterPro" id="IPR052849">
    <property type="entry name" value="MORN_repeat_protein"/>
</dbReference>
<reference evidence="1 2" key="1">
    <citation type="submission" date="2023-10" db="EMBL/GenBank/DDBJ databases">
        <title>Genomes of two closely related lineages of the louse Polyplax serrata with different host specificities.</title>
        <authorList>
            <person name="Martinu J."/>
            <person name="Tarabai H."/>
            <person name="Stefka J."/>
            <person name="Hypsa V."/>
        </authorList>
    </citation>
    <scope>NUCLEOTIDE SEQUENCE [LARGE SCALE GENOMIC DNA]</scope>
    <source>
        <strain evidence="1">HR10_N</strain>
    </source>
</reference>
<proteinExistence type="predicted"/>
<protein>
    <submittedName>
        <fullName evidence="1">Uncharacterized protein</fullName>
    </submittedName>
</protein>
<dbReference type="PANTHER" id="PTHR46917:SF1">
    <property type="entry name" value="MORN REPEAT-CONTAINING PROTEIN 2"/>
    <property type="match status" value="1"/>
</dbReference>
<dbReference type="PANTHER" id="PTHR46917">
    <property type="entry name" value="MORN REPEAT-CONTAINING PROTEIN 2"/>
    <property type="match status" value="1"/>
</dbReference>
<gene>
    <name evidence="1" type="ORF">RUM43_003789</name>
</gene>
<sequence length="184" mass="21530">MTTCAEHKKRTDENFGETQGHFTFWNGDKYNGEFVVLKDKQKLVMEGKGIYTTAENEIYEGIWENDELKEAERIVYKDKCEFSGELNNMAVEGVGRYKFKEKVLLEGEFENNVPRGHLHLTDPGDHFWKGEPEMETDINFCLLAPLHQFWQSVLSLPHKNNHFNDFNESAEECEENFIDVLSFH</sequence>
<dbReference type="Proteomes" id="UP001372834">
    <property type="component" value="Unassembled WGS sequence"/>
</dbReference>
<dbReference type="AlphaFoldDB" id="A0AAN8PFH8"/>
<dbReference type="Gene3D" id="2.20.110.10">
    <property type="entry name" value="Histone H3 K4-specific methyltransferase SET7/9 N-terminal domain"/>
    <property type="match status" value="1"/>
</dbReference>
<dbReference type="SUPFAM" id="SSF82185">
    <property type="entry name" value="Histone H3 K4-specific methyltransferase SET7/9 N-terminal domain"/>
    <property type="match status" value="1"/>
</dbReference>
<accession>A0AAN8PFH8</accession>
<comment type="caution">
    <text evidence="1">The sequence shown here is derived from an EMBL/GenBank/DDBJ whole genome shotgun (WGS) entry which is preliminary data.</text>
</comment>